<comment type="subunit">
    <text evidence="5">Part of the 50S ribosomal subunit.</text>
</comment>
<feature type="compositionally biased region" description="Basic residues" evidence="6">
    <location>
        <begin position="63"/>
        <end position="76"/>
    </location>
</feature>
<evidence type="ECO:0000256" key="2">
    <source>
        <dbReference type="ARBA" id="ARBA00022980"/>
    </source>
</evidence>
<dbReference type="GO" id="GO:0006412">
    <property type="term" value="P:translation"/>
    <property type="evidence" value="ECO:0007669"/>
    <property type="project" value="UniProtKB-UniRule"/>
</dbReference>
<protein>
    <recommendedName>
        <fullName evidence="4 5">Large ribosomal subunit protein uL4</fullName>
    </recommendedName>
</protein>
<dbReference type="Proteomes" id="UP000228781">
    <property type="component" value="Unassembled WGS sequence"/>
</dbReference>
<dbReference type="Pfam" id="PF00573">
    <property type="entry name" value="Ribosomal_L4"/>
    <property type="match status" value="1"/>
</dbReference>
<dbReference type="EMBL" id="PFSK01000014">
    <property type="protein sequence ID" value="PJC23001.1"/>
    <property type="molecule type" value="Genomic_DNA"/>
</dbReference>
<dbReference type="PANTHER" id="PTHR10746">
    <property type="entry name" value="50S RIBOSOMAL PROTEIN L4"/>
    <property type="match status" value="1"/>
</dbReference>
<dbReference type="AlphaFoldDB" id="A0A2M8EJT0"/>
<feature type="region of interest" description="Disordered" evidence="6">
    <location>
        <begin position="47"/>
        <end position="76"/>
    </location>
</feature>
<dbReference type="InterPro" id="IPR002136">
    <property type="entry name" value="Ribosomal_uL4"/>
</dbReference>
<keyword evidence="5" id="KW-0694">RNA-binding</keyword>
<dbReference type="PANTHER" id="PTHR10746:SF6">
    <property type="entry name" value="LARGE RIBOSOMAL SUBUNIT PROTEIN UL4M"/>
    <property type="match status" value="1"/>
</dbReference>
<sequence length="208" mass="22902">MKVDLYSEKGTKLTTKVELPKEIFGIAPNETALRQYLHVYQANQRRGTVSTKTRGEVSGGGRKPWRQKGTGRARHGSIRSPLWVGGGVTHGPKPRDLTLSIPKKIADLALKSALSLKAKEGKIKILRELTFKKPKTTQAATLLKKLKLGKSVLLLAPEKDLGLQRSFRNIKGVEVRIASNVNAYDVSLAGDTLFLKEAIGRLKERLGK</sequence>
<evidence type="ECO:0000256" key="4">
    <source>
        <dbReference type="ARBA" id="ARBA00035244"/>
    </source>
</evidence>
<dbReference type="GO" id="GO:0019843">
    <property type="term" value="F:rRNA binding"/>
    <property type="evidence" value="ECO:0007669"/>
    <property type="project" value="UniProtKB-UniRule"/>
</dbReference>
<dbReference type="GO" id="GO:0003735">
    <property type="term" value="F:structural constituent of ribosome"/>
    <property type="evidence" value="ECO:0007669"/>
    <property type="project" value="InterPro"/>
</dbReference>
<gene>
    <name evidence="5" type="primary">rplD</name>
    <name evidence="7" type="ORF">CO059_01305</name>
</gene>
<name>A0A2M8EJT0_UNCKA</name>
<dbReference type="InterPro" id="IPR013005">
    <property type="entry name" value="Ribosomal_uL4-like"/>
</dbReference>
<evidence type="ECO:0000256" key="1">
    <source>
        <dbReference type="ARBA" id="ARBA00010528"/>
    </source>
</evidence>
<reference evidence="8" key="1">
    <citation type="submission" date="2017-09" db="EMBL/GenBank/DDBJ databases">
        <title>Depth-based differentiation of microbial function through sediment-hosted aquifers and enrichment of novel symbionts in the deep terrestrial subsurface.</title>
        <authorList>
            <person name="Probst A.J."/>
            <person name="Ladd B."/>
            <person name="Jarett J.K."/>
            <person name="Geller-Mcgrath D.E."/>
            <person name="Sieber C.M.K."/>
            <person name="Emerson J.B."/>
            <person name="Anantharaman K."/>
            <person name="Thomas B.C."/>
            <person name="Malmstrom R."/>
            <person name="Stieglmeier M."/>
            <person name="Klingl A."/>
            <person name="Woyke T."/>
            <person name="Ryan C.M."/>
            <person name="Banfield J.F."/>
        </authorList>
    </citation>
    <scope>NUCLEOTIDE SEQUENCE [LARGE SCALE GENOMIC DNA]</scope>
</reference>
<dbReference type="InterPro" id="IPR023574">
    <property type="entry name" value="Ribosomal_uL4_dom_sf"/>
</dbReference>
<comment type="function">
    <text evidence="5">One of the primary rRNA binding proteins, this protein initially binds near the 5'-end of the 23S rRNA. It is important during the early stages of 50S assembly. It makes multiple contacts with different domains of the 23S rRNA in the assembled 50S subunit and ribosome.</text>
</comment>
<evidence type="ECO:0000313" key="8">
    <source>
        <dbReference type="Proteomes" id="UP000228781"/>
    </source>
</evidence>
<evidence type="ECO:0000256" key="6">
    <source>
        <dbReference type="SAM" id="MobiDB-lite"/>
    </source>
</evidence>
<dbReference type="Gene3D" id="3.40.1370.10">
    <property type="match status" value="1"/>
</dbReference>
<dbReference type="SUPFAM" id="SSF52166">
    <property type="entry name" value="Ribosomal protein L4"/>
    <property type="match status" value="1"/>
</dbReference>
<organism evidence="7 8">
    <name type="scientific">candidate division WWE3 bacterium CG_4_9_14_0_2_um_filter_48_10</name>
    <dbReference type="NCBI Taxonomy" id="1975078"/>
    <lineage>
        <taxon>Bacteria</taxon>
        <taxon>Katanobacteria</taxon>
    </lineage>
</organism>
<proteinExistence type="inferred from homology"/>
<dbReference type="GO" id="GO:1990904">
    <property type="term" value="C:ribonucleoprotein complex"/>
    <property type="evidence" value="ECO:0007669"/>
    <property type="project" value="UniProtKB-KW"/>
</dbReference>
<comment type="similarity">
    <text evidence="1 5">Belongs to the universal ribosomal protein uL4 family.</text>
</comment>
<evidence type="ECO:0000256" key="5">
    <source>
        <dbReference type="HAMAP-Rule" id="MF_01328"/>
    </source>
</evidence>
<accession>A0A2M8EJT0</accession>
<keyword evidence="5" id="KW-0699">rRNA-binding</keyword>
<keyword evidence="3 5" id="KW-0687">Ribonucleoprotein</keyword>
<dbReference type="HAMAP" id="MF_01328_B">
    <property type="entry name" value="Ribosomal_uL4_B"/>
    <property type="match status" value="1"/>
</dbReference>
<keyword evidence="2 5" id="KW-0689">Ribosomal protein</keyword>
<evidence type="ECO:0000256" key="3">
    <source>
        <dbReference type="ARBA" id="ARBA00023274"/>
    </source>
</evidence>
<dbReference type="NCBIfam" id="TIGR03953">
    <property type="entry name" value="rplD_bact"/>
    <property type="match status" value="1"/>
</dbReference>
<evidence type="ECO:0000313" key="7">
    <source>
        <dbReference type="EMBL" id="PJC23001.1"/>
    </source>
</evidence>
<dbReference type="GO" id="GO:0005840">
    <property type="term" value="C:ribosome"/>
    <property type="evidence" value="ECO:0007669"/>
    <property type="project" value="UniProtKB-KW"/>
</dbReference>
<comment type="function">
    <text evidence="5">Forms part of the polypeptide exit tunnel.</text>
</comment>
<comment type="caution">
    <text evidence="7">The sequence shown here is derived from an EMBL/GenBank/DDBJ whole genome shotgun (WGS) entry which is preliminary data.</text>
</comment>